<evidence type="ECO:0000256" key="2">
    <source>
        <dbReference type="ARBA" id="ARBA00022692"/>
    </source>
</evidence>
<dbReference type="InterPro" id="IPR003339">
    <property type="entry name" value="ABC/ECF_trnsptr_transmembrane"/>
</dbReference>
<name>A0A1X7KBD8_9MICO</name>
<comment type="subcellular location">
    <subcellularLocation>
        <location evidence="1">Membrane</location>
        <topology evidence="1">Multi-pass membrane protein</topology>
    </subcellularLocation>
</comment>
<feature type="transmembrane region" description="Helical" evidence="5">
    <location>
        <begin position="62"/>
        <end position="84"/>
    </location>
</feature>
<feature type="transmembrane region" description="Helical" evidence="5">
    <location>
        <begin position="96"/>
        <end position="116"/>
    </location>
</feature>
<evidence type="ECO:0000313" key="7">
    <source>
        <dbReference type="Proteomes" id="UP000193244"/>
    </source>
</evidence>
<proteinExistence type="predicted"/>
<dbReference type="Pfam" id="PF02361">
    <property type="entry name" value="CbiQ"/>
    <property type="match status" value="1"/>
</dbReference>
<dbReference type="Proteomes" id="UP000193244">
    <property type="component" value="Unassembled WGS sequence"/>
</dbReference>
<dbReference type="CDD" id="cd16914">
    <property type="entry name" value="EcfT"/>
    <property type="match status" value="1"/>
</dbReference>
<accession>A0A1X7KBD8</accession>
<dbReference type="AlphaFoldDB" id="A0A1X7KBD8"/>
<evidence type="ECO:0000313" key="6">
    <source>
        <dbReference type="EMBL" id="SMG38519.1"/>
    </source>
</evidence>
<keyword evidence="3 5" id="KW-1133">Transmembrane helix</keyword>
<evidence type="ECO:0000256" key="4">
    <source>
        <dbReference type="ARBA" id="ARBA00023136"/>
    </source>
</evidence>
<feature type="transmembrane region" description="Helical" evidence="5">
    <location>
        <begin position="136"/>
        <end position="157"/>
    </location>
</feature>
<protein>
    <submittedName>
        <fullName evidence="6">Biotin transport system permease protein</fullName>
    </submittedName>
</protein>
<reference evidence="7" key="1">
    <citation type="submission" date="2017-04" db="EMBL/GenBank/DDBJ databases">
        <authorList>
            <person name="Varghese N."/>
            <person name="Submissions S."/>
        </authorList>
    </citation>
    <scope>NUCLEOTIDE SEQUENCE [LARGE SCALE GENOMIC DNA]</scope>
    <source>
        <strain evidence="7">VKM Ac-2510</strain>
    </source>
</reference>
<keyword evidence="4 5" id="KW-0472">Membrane</keyword>
<organism evidence="6 7">
    <name type="scientific">Agreia pratensis</name>
    <dbReference type="NCBI Taxonomy" id="150121"/>
    <lineage>
        <taxon>Bacteria</taxon>
        <taxon>Bacillati</taxon>
        <taxon>Actinomycetota</taxon>
        <taxon>Actinomycetes</taxon>
        <taxon>Micrococcales</taxon>
        <taxon>Microbacteriaceae</taxon>
        <taxon>Agreia</taxon>
    </lineage>
</organism>
<dbReference type="EMBL" id="FXAY01000003">
    <property type="protein sequence ID" value="SMG38519.1"/>
    <property type="molecule type" value="Genomic_DNA"/>
</dbReference>
<sequence length="199" mass="21095">MISVYRSGTSILHRLPPGLKLIGFIGLSLLIAATTTHLLEVVSASTFVMTGYALAGLGVRALASQVLSVRWVVIFMLVPQLLFLPALDAVTNTARVVLILALAALFTMTTRIPDLLDAAERAASPLRRVGIRPESVALLLALSITSIPVIAGFAATVRDAQRARGIPAHRVSFAVPLLIMSLKHADDLADAVSSRGIEQ</sequence>
<evidence type="ECO:0000256" key="3">
    <source>
        <dbReference type="ARBA" id="ARBA00022989"/>
    </source>
</evidence>
<keyword evidence="2 5" id="KW-0812">Transmembrane</keyword>
<dbReference type="RefSeq" id="WP_085486196.1">
    <property type="nucleotide sequence ID" value="NZ_FXAY01000003.1"/>
</dbReference>
<dbReference type="STRING" id="150121.SAMN06296010_2406"/>
<dbReference type="PANTHER" id="PTHR33514">
    <property type="entry name" value="PROTEIN ABCI12, CHLOROPLASTIC"/>
    <property type="match status" value="1"/>
</dbReference>
<evidence type="ECO:0000256" key="5">
    <source>
        <dbReference type="SAM" id="Phobius"/>
    </source>
</evidence>
<evidence type="ECO:0000256" key="1">
    <source>
        <dbReference type="ARBA" id="ARBA00004141"/>
    </source>
</evidence>
<keyword evidence="7" id="KW-1185">Reference proteome</keyword>
<dbReference type="GO" id="GO:0005886">
    <property type="term" value="C:plasma membrane"/>
    <property type="evidence" value="ECO:0007669"/>
    <property type="project" value="TreeGrafter"/>
</dbReference>
<gene>
    <name evidence="6" type="ORF">SAMN06296010_2406</name>
</gene>
<dbReference type="OrthoDB" id="509049at2"/>
<feature type="transmembrane region" description="Helical" evidence="5">
    <location>
        <begin position="21"/>
        <end position="42"/>
    </location>
</feature>
<dbReference type="PANTHER" id="PTHR33514:SF13">
    <property type="entry name" value="PROTEIN ABCI12, CHLOROPLASTIC"/>
    <property type="match status" value="1"/>
</dbReference>